<dbReference type="SUPFAM" id="SSF52833">
    <property type="entry name" value="Thioredoxin-like"/>
    <property type="match status" value="1"/>
</dbReference>
<keyword evidence="1" id="KW-0676">Redox-active center</keyword>
<dbReference type="AlphaFoldDB" id="A0A8T2LPC3"/>
<evidence type="ECO:0000313" key="3">
    <source>
        <dbReference type="Proteomes" id="UP000752171"/>
    </source>
</evidence>
<evidence type="ECO:0000256" key="1">
    <source>
        <dbReference type="ARBA" id="ARBA00023284"/>
    </source>
</evidence>
<accession>A0A8T2LPC3</accession>
<name>A0A8T2LPC3_ASTMX</name>
<dbReference type="InterPro" id="IPR011893">
    <property type="entry name" value="Selenoprotein_Rdx-typ"/>
</dbReference>
<dbReference type="Gene3D" id="3.40.30.10">
    <property type="entry name" value="Glutaredoxin"/>
    <property type="match status" value="1"/>
</dbReference>
<dbReference type="NCBIfam" id="TIGR02174">
    <property type="entry name" value="CXXU_selWTH"/>
    <property type="match status" value="1"/>
</dbReference>
<dbReference type="Proteomes" id="UP000752171">
    <property type="component" value="Unassembled WGS sequence"/>
</dbReference>
<gene>
    <name evidence="2" type="ORF">AMEX_G12642</name>
</gene>
<proteinExistence type="predicted"/>
<dbReference type="Pfam" id="PF10262">
    <property type="entry name" value="Rdx"/>
    <property type="match status" value="1"/>
</dbReference>
<sequence length="70" mass="7470">MVGRTGSFEVMLNGKLAFSKLQNKAFPSTAEVTKKVAQVSAGGAVEELETSEPVEAVRKKKKKSSVCVVQ</sequence>
<comment type="caution">
    <text evidence="2">The sequence shown here is derived from an EMBL/GenBank/DDBJ whole genome shotgun (WGS) entry which is preliminary data.</text>
</comment>
<reference evidence="2 3" key="1">
    <citation type="submission" date="2021-07" db="EMBL/GenBank/DDBJ databases">
        <authorList>
            <person name="Imarazene B."/>
            <person name="Zahm M."/>
            <person name="Klopp C."/>
            <person name="Cabau C."/>
            <person name="Beille S."/>
            <person name="Jouanno E."/>
            <person name="Castinel A."/>
            <person name="Lluch J."/>
            <person name="Gil L."/>
            <person name="Kuchtly C."/>
            <person name="Lopez Roques C."/>
            <person name="Donnadieu C."/>
            <person name="Parrinello H."/>
            <person name="Journot L."/>
            <person name="Du K."/>
            <person name="Schartl M."/>
            <person name="Retaux S."/>
            <person name="Guiguen Y."/>
        </authorList>
    </citation>
    <scope>NUCLEOTIDE SEQUENCE [LARGE SCALE GENOMIC DNA]</scope>
    <source>
        <strain evidence="2">Pach_M1</strain>
        <tissue evidence="2">Testis</tissue>
    </source>
</reference>
<evidence type="ECO:0000313" key="2">
    <source>
        <dbReference type="EMBL" id="KAG9273499.1"/>
    </source>
</evidence>
<dbReference type="InterPro" id="IPR036249">
    <property type="entry name" value="Thioredoxin-like_sf"/>
</dbReference>
<protein>
    <submittedName>
        <fullName evidence="2">Uncharacterized protein</fullName>
    </submittedName>
</protein>
<organism evidence="2 3">
    <name type="scientific">Astyanax mexicanus</name>
    <name type="common">Blind cave fish</name>
    <name type="synonym">Astyanax fasciatus mexicanus</name>
    <dbReference type="NCBI Taxonomy" id="7994"/>
    <lineage>
        <taxon>Eukaryota</taxon>
        <taxon>Metazoa</taxon>
        <taxon>Chordata</taxon>
        <taxon>Craniata</taxon>
        <taxon>Vertebrata</taxon>
        <taxon>Euteleostomi</taxon>
        <taxon>Actinopterygii</taxon>
        <taxon>Neopterygii</taxon>
        <taxon>Teleostei</taxon>
        <taxon>Ostariophysi</taxon>
        <taxon>Characiformes</taxon>
        <taxon>Characoidei</taxon>
        <taxon>Acestrorhamphidae</taxon>
        <taxon>Acestrorhamphinae</taxon>
        <taxon>Astyanax</taxon>
    </lineage>
</organism>
<dbReference type="EMBL" id="JAICCE010000009">
    <property type="protein sequence ID" value="KAG9273499.1"/>
    <property type="molecule type" value="Genomic_DNA"/>
</dbReference>